<dbReference type="Proteomes" id="UP001464891">
    <property type="component" value="Unassembled WGS sequence"/>
</dbReference>
<sequence length="114" mass="12448">MVRPAFASIARSLSSSQETPRPPLILISQLFRGCVAIALSTQSHCKQMSEFWTTGENEQQFSDGVAFPNLGKVGGTLAEALDITKFSDFGQPFKSRSDRATKSLPPLVVRSPYL</sequence>
<gene>
    <name evidence="1" type="ORF">NC998_23180</name>
</gene>
<evidence type="ECO:0000313" key="2">
    <source>
        <dbReference type="Proteomes" id="UP001464891"/>
    </source>
</evidence>
<accession>A0ABV0JFD4</accession>
<keyword evidence="2" id="KW-1185">Reference proteome</keyword>
<dbReference type="RefSeq" id="WP_190442641.1">
    <property type="nucleotide sequence ID" value="NZ_JAMPKM010000018.1"/>
</dbReference>
<reference evidence="1 2" key="1">
    <citation type="submission" date="2022-04" db="EMBL/GenBank/DDBJ databases">
        <title>Positive selection, recombination, and allopatry shape intraspecific diversity of widespread and dominant cyanobacteria.</title>
        <authorList>
            <person name="Wei J."/>
            <person name="Shu W."/>
            <person name="Hu C."/>
        </authorList>
    </citation>
    <scope>NUCLEOTIDE SEQUENCE [LARGE SCALE GENOMIC DNA]</scope>
    <source>
        <strain evidence="1 2">GB2-A4</strain>
    </source>
</reference>
<protein>
    <submittedName>
        <fullName evidence="1">Uncharacterized protein</fullName>
    </submittedName>
</protein>
<comment type="caution">
    <text evidence="1">The sequence shown here is derived from an EMBL/GenBank/DDBJ whole genome shotgun (WGS) entry which is preliminary data.</text>
</comment>
<proteinExistence type="predicted"/>
<dbReference type="EMBL" id="JAMPKM010000018">
    <property type="protein sequence ID" value="MEP0820013.1"/>
    <property type="molecule type" value="Genomic_DNA"/>
</dbReference>
<organism evidence="1 2">
    <name type="scientific">Trichocoleus desertorum GB2-A4</name>
    <dbReference type="NCBI Taxonomy" id="2933944"/>
    <lineage>
        <taxon>Bacteria</taxon>
        <taxon>Bacillati</taxon>
        <taxon>Cyanobacteriota</taxon>
        <taxon>Cyanophyceae</taxon>
        <taxon>Leptolyngbyales</taxon>
        <taxon>Trichocoleusaceae</taxon>
        <taxon>Trichocoleus</taxon>
    </lineage>
</organism>
<evidence type="ECO:0000313" key="1">
    <source>
        <dbReference type="EMBL" id="MEP0820013.1"/>
    </source>
</evidence>
<name>A0ABV0JFD4_9CYAN</name>